<evidence type="ECO:0000313" key="8">
    <source>
        <dbReference type="EMBL" id="MBG9987273.1"/>
    </source>
</evidence>
<sequence length="463" mass="53532">MLSIHFEPGQKLYVQVYEKMRDAIVQGFFPAESQLPSYRTFADHLGVSINTVKHAYQQLMDEGYIVAKERQGFFVDKIQLNLMPQAQETLPDLLKEPNDEEKGWLYDFSPTQVDLTKLARTSLAQCAHEGMLQSQSISAPANGGERALKNEIALYLYKFRGVTTSAQNIVITRGFENNLIVLDQLWDHPIYGIEDPGYPFSQMKILYDKHSIQRIPIDQYGFSVKDLERSPANIALVTPNHQFPSGIMMGIRRRQRLLKWAQEDPTRFIIEDDYDSVYKYSGHPIVALKSMDQTDQVILSGSFSKILGKFMKISYLVLPDRLLDLYHERERIKLTPSIFSQLTLARFMQEGYLDKHISRMNTYYRKKQKVILDLLRTQEGVEVINSDAGLYLVIRLDRTLWDFDRIESLAEAQRFMIHSLARYHSGKNYQDHFMIGLGGVPLDQLERGLSEWFCLLEAVKVKP</sequence>
<dbReference type="InterPro" id="IPR036388">
    <property type="entry name" value="WH-like_DNA-bd_sf"/>
</dbReference>
<dbReference type="GO" id="GO:0008483">
    <property type="term" value="F:transaminase activity"/>
    <property type="evidence" value="ECO:0007669"/>
    <property type="project" value="UniProtKB-KW"/>
</dbReference>
<gene>
    <name evidence="8" type="ORF">HZY91_10385</name>
</gene>
<keyword evidence="2 8" id="KW-0808">Transferase</keyword>
<evidence type="ECO:0000256" key="3">
    <source>
        <dbReference type="ARBA" id="ARBA00022898"/>
    </source>
</evidence>
<organism evidence="8 9">
    <name type="scientific">Facklamia lactis</name>
    <dbReference type="NCBI Taxonomy" id="2749967"/>
    <lineage>
        <taxon>Bacteria</taxon>
        <taxon>Bacillati</taxon>
        <taxon>Bacillota</taxon>
        <taxon>Bacilli</taxon>
        <taxon>Lactobacillales</taxon>
        <taxon>Aerococcaceae</taxon>
        <taxon>Facklamia</taxon>
    </lineage>
</organism>
<dbReference type="Proteomes" id="UP000721415">
    <property type="component" value="Unassembled WGS sequence"/>
</dbReference>
<keyword evidence="6" id="KW-0804">Transcription</keyword>
<comment type="caution">
    <text evidence="8">The sequence shown here is derived from an EMBL/GenBank/DDBJ whole genome shotgun (WGS) entry which is preliminary data.</text>
</comment>
<dbReference type="RefSeq" id="WP_197116196.1">
    <property type="nucleotide sequence ID" value="NZ_JACBXQ010000007.1"/>
</dbReference>
<evidence type="ECO:0000256" key="5">
    <source>
        <dbReference type="ARBA" id="ARBA00023125"/>
    </source>
</evidence>
<dbReference type="PANTHER" id="PTHR46577">
    <property type="entry name" value="HTH-TYPE TRANSCRIPTIONAL REGULATORY PROTEIN GABR"/>
    <property type="match status" value="1"/>
</dbReference>
<dbReference type="CDD" id="cd07377">
    <property type="entry name" value="WHTH_GntR"/>
    <property type="match status" value="1"/>
</dbReference>
<dbReference type="SMART" id="SM00345">
    <property type="entry name" value="HTH_GNTR"/>
    <property type="match status" value="1"/>
</dbReference>
<dbReference type="InterPro" id="IPR015424">
    <property type="entry name" value="PyrdxlP-dep_Trfase"/>
</dbReference>
<keyword evidence="9" id="KW-1185">Reference proteome</keyword>
<dbReference type="InterPro" id="IPR000524">
    <property type="entry name" value="Tscrpt_reg_HTH_GntR"/>
</dbReference>
<dbReference type="EMBL" id="JACBXQ010000007">
    <property type="protein sequence ID" value="MBG9987273.1"/>
    <property type="molecule type" value="Genomic_DNA"/>
</dbReference>
<evidence type="ECO:0000256" key="4">
    <source>
        <dbReference type="ARBA" id="ARBA00023015"/>
    </source>
</evidence>
<evidence type="ECO:0000256" key="1">
    <source>
        <dbReference type="ARBA" id="ARBA00005384"/>
    </source>
</evidence>
<dbReference type="SUPFAM" id="SSF46785">
    <property type="entry name" value="Winged helix' DNA-binding domain"/>
    <property type="match status" value="1"/>
</dbReference>
<keyword evidence="5" id="KW-0238">DNA-binding</keyword>
<keyword evidence="2 8" id="KW-0032">Aminotransferase</keyword>
<dbReference type="InterPro" id="IPR015421">
    <property type="entry name" value="PyrdxlP-dep_Trfase_major"/>
</dbReference>
<feature type="domain" description="HTH gntR-type" evidence="7">
    <location>
        <begin position="10"/>
        <end position="78"/>
    </location>
</feature>
<evidence type="ECO:0000259" key="7">
    <source>
        <dbReference type="PROSITE" id="PS50949"/>
    </source>
</evidence>
<name>A0ABS0LSY1_9LACT</name>
<dbReference type="CDD" id="cd00609">
    <property type="entry name" value="AAT_like"/>
    <property type="match status" value="1"/>
</dbReference>
<proteinExistence type="inferred from homology"/>
<accession>A0ABS0LSY1</accession>
<evidence type="ECO:0000256" key="6">
    <source>
        <dbReference type="ARBA" id="ARBA00023163"/>
    </source>
</evidence>
<protein>
    <submittedName>
        <fullName evidence="8">PLP-dependent aminotransferase family protein</fullName>
    </submittedName>
</protein>
<keyword evidence="4" id="KW-0805">Transcription regulation</keyword>
<dbReference type="Gene3D" id="3.40.640.10">
    <property type="entry name" value="Type I PLP-dependent aspartate aminotransferase-like (Major domain)"/>
    <property type="match status" value="1"/>
</dbReference>
<dbReference type="PROSITE" id="PS50949">
    <property type="entry name" value="HTH_GNTR"/>
    <property type="match status" value="1"/>
</dbReference>
<dbReference type="InterPro" id="IPR036390">
    <property type="entry name" value="WH_DNA-bd_sf"/>
</dbReference>
<reference evidence="8 9" key="1">
    <citation type="submission" date="2020-07" db="EMBL/GenBank/DDBJ databases">
        <title>Facklamia lactis sp. nov., isolated from raw milk.</title>
        <authorList>
            <person name="Doll E.V."/>
            <person name="Huptas C."/>
            <person name="Staib L."/>
            <person name="Wenning M."/>
            <person name="Scherer S."/>
        </authorList>
    </citation>
    <scope>NUCLEOTIDE SEQUENCE [LARGE SCALE GENOMIC DNA]</scope>
    <source>
        <strain evidence="8 9">DSM 111018</strain>
    </source>
</reference>
<dbReference type="Pfam" id="PF00392">
    <property type="entry name" value="GntR"/>
    <property type="match status" value="1"/>
</dbReference>
<keyword evidence="3" id="KW-0663">Pyridoxal phosphate</keyword>
<dbReference type="Gene3D" id="1.10.10.10">
    <property type="entry name" value="Winged helix-like DNA-binding domain superfamily/Winged helix DNA-binding domain"/>
    <property type="match status" value="1"/>
</dbReference>
<dbReference type="InterPro" id="IPR004839">
    <property type="entry name" value="Aminotransferase_I/II_large"/>
</dbReference>
<dbReference type="SUPFAM" id="SSF53383">
    <property type="entry name" value="PLP-dependent transferases"/>
    <property type="match status" value="1"/>
</dbReference>
<evidence type="ECO:0000256" key="2">
    <source>
        <dbReference type="ARBA" id="ARBA00022576"/>
    </source>
</evidence>
<evidence type="ECO:0000313" key="9">
    <source>
        <dbReference type="Proteomes" id="UP000721415"/>
    </source>
</evidence>
<dbReference type="PANTHER" id="PTHR46577:SF1">
    <property type="entry name" value="HTH-TYPE TRANSCRIPTIONAL REGULATORY PROTEIN GABR"/>
    <property type="match status" value="1"/>
</dbReference>
<comment type="similarity">
    <text evidence="1">In the C-terminal section; belongs to the class-I pyridoxal-phosphate-dependent aminotransferase family.</text>
</comment>
<dbReference type="InterPro" id="IPR051446">
    <property type="entry name" value="HTH_trans_reg/aminotransferase"/>
</dbReference>
<dbReference type="Pfam" id="PF00155">
    <property type="entry name" value="Aminotran_1_2"/>
    <property type="match status" value="1"/>
</dbReference>